<dbReference type="GO" id="GO:0006396">
    <property type="term" value="P:RNA processing"/>
    <property type="evidence" value="ECO:0007669"/>
    <property type="project" value="InterPro"/>
</dbReference>
<dbReference type="InterPro" id="IPR039048">
    <property type="entry name" value="Trub2"/>
</dbReference>
<dbReference type="InterPro" id="IPR020103">
    <property type="entry name" value="PsdUridine_synth_cat_dom_sf"/>
</dbReference>
<dbReference type="GO" id="GO:0003723">
    <property type="term" value="F:RNA binding"/>
    <property type="evidence" value="ECO:0007669"/>
    <property type="project" value="InterPro"/>
</dbReference>
<reference evidence="4" key="1">
    <citation type="submission" date="2016-11" db="UniProtKB">
        <authorList>
            <consortium name="WormBaseParasite"/>
        </authorList>
    </citation>
    <scope>IDENTIFICATION</scope>
</reference>
<evidence type="ECO:0000313" key="3">
    <source>
        <dbReference type="Proteomes" id="UP000095281"/>
    </source>
</evidence>
<name>A0A1I8C0U1_MELHA</name>
<proteinExistence type="inferred from homology"/>
<dbReference type="Proteomes" id="UP000095281">
    <property type="component" value="Unplaced"/>
</dbReference>
<accession>A0A1I8C0U1</accession>
<dbReference type="Gene3D" id="3.30.2350.10">
    <property type="entry name" value="Pseudouridine synthase"/>
    <property type="match status" value="1"/>
</dbReference>
<dbReference type="GO" id="GO:0001522">
    <property type="term" value="P:pseudouridine synthesis"/>
    <property type="evidence" value="ECO:0007669"/>
    <property type="project" value="InterPro"/>
</dbReference>
<dbReference type="InterPro" id="IPR002501">
    <property type="entry name" value="PsdUridine_synth_N"/>
</dbReference>
<dbReference type="AlphaFoldDB" id="A0A1I8C0U1"/>
<sequence length="365" mass="42149">MPRYSFNCREIQNLLNGIVCLFKPRDIPLPVLQRLFLKEICDQANVLAQCRPIPLIEMPIVEAHKESGALLVVGKSQQIDYSMHPLIVGEMFRPEEFYMEALNPLEPSSSGVCVFGLNDGCDRLDAIRSLAWINEYFIEAELGRGTNQNSIRGKVNARMEYDHVSQHRLNTLLSLLRLQYKKASFEFANINMESQQAFELARCGAPRPKILGSPLIFDLDLCYFNLPYFKLNIQITGENDQFLCDFIHEIGLNLSTVASTRKLRRTRQGFFGIEHALLDKHFHLESILKNILMCEKILAENLEKSLNSDIIEMNDENKKEENKLIIKQKTFLERYKLTNDDLENENLPEPEDCLKLPFGREYKIC</sequence>
<keyword evidence="3" id="KW-1185">Reference proteome</keyword>
<dbReference type="PANTHER" id="PTHR13195:SF0">
    <property type="entry name" value="PSEUDOURIDYLATE SYNTHASE TRUB2, MITOCHONDRIAL"/>
    <property type="match status" value="1"/>
</dbReference>
<dbReference type="WBParaSite" id="MhA1_Contig826.frz3.gene2">
    <property type="protein sequence ID" value="MhA1_Contig826.frz3.gene2"/>
    <property type="gene ID" value="MhA1_Contig826.frz3.gene2"/>
</dbReference>
<organism evidence="3 4">
    <name type="scientific">Meloidogyne hapla</name>
    <name type="common">Root-knot nematode worm</name>
    <dbReference type="NCBI Taxonomy" id="6305"/>
    <lineage>
        <taxon>Eukaryota</taxon>
        <taxon>Metazoa</taxon>
        <taxon>Ecdysozoa</taxon>
        <taxon>Nematoda</taxon>
        <taxon>Chromadorea</taxon>
        <taxon>Rhabditida</taxon>
        <taxon>Tylenchina</taxon>
        <taxon>Tylenchomorpha</taxon>
        <taxon>Tylenchoidea</taxon>
        <taxon>Meloidogynidae</taxon>
        <taxon>Meloidogyninae</taxon>
        <taxon>Meloidogyne</taxon>
    </lineage>
</organism>
<protein>
    <submittedName>
        <fullName evidence="4">TruB_N domain-containing protein</fullName>
    </submittedName>
</protein>
<dbReference type="PANTHER" id="PTHR13195">
    <property type="entry name" value="PSEUDOURIDINE SYNTHASE-RELATED"/>
    <property type="match status" value="1"/>
</dbReference>
<evidence type="ECO:0000259" key="2">
    <source>
        <dbReference type="Pfam" id="PF01509"/>
    </source>
</evidence>
<dbReference type="OMA" id="YHVTARM"/>
<dbReference type="GO" id="GO:0009982">
    <property type="term" value="F:pseudouridine synthase activity"/>
    <property type="evidence" value="ECO:0007669"/>
    <property type="project" value="InterPro"/>
</dbReference>
<evidence type="ECO:0000313" key="4">
    <source>
        <dbReference type="WBParaSite" id="MhA1_Contig826.frz3.gene2"/>
    </source>
</evidence>
<evidence type="ECO:0000256" key="1">
    <source>
        <dbReference type="ARBA" id="ARBA00008999"/>
    </source>
</evidence>
<dbReference type="Pfam" id="PF01509">
    <property type="entry name" value="TruB_N"/>
    <property type="match status" value="1"/>
</dbReference>
<feature type="domain" description="Pseudouridine synthase II N-terminal" evidence="2">
    <location>
        <begin position="105"/>
        <end position="235"/>
    </location>
</feature>
<dbReference type="SUPFAM" id="SSF55120">
    <property type="entry name" value="Pseudouridine synthase"/>
    <property type="match status" value="1"/>
</dbReference>
<comment type="similarity">
    <text evidence="1">Belongs to the pseudouridine synthase TruB family.</text>
</comment>